<dbReference type="AlphaFoldDB" id="A0A0S3UM91"/>
<accession>A0A0S3UM91</accession>
<gene>
    <name evidence="1" type="ORF">PIOMA14_II_0074</name>
</gene>
<reference evidence="1 2" key="1">
    <citation type="journal article" date="2016" name="DNA Res.">
        <title>The complete genome sequencing of Prevotella intermedia strain OMA14 and a subsequent fine-scale, intra-species genomic comparison reveal an unusual amplification of conjugative and mobile transposons and identify a novel Prevotella-lineage-specific repeat.</title>
        <authorList>
            <person name="Naito M."/>
            <person name="Ogura Y."/>
            <person name="Itoh T."/>
            <person name="Shoji M."/>
            <person name="Okamoto M."/>
            <person name="Hayashi T."/>
            <person name="Nakayama K."/>
        </authorList>
    </citation>
    <scope>NUCLEOTIDE SEQUENCE [LARGE SCALE GENOMIC DNA]</scope>
    <source>
        <strain evidence="1 2">OMA14</strain>
    </source>
</reference>
<dbReference type="STRING" id="28131.BWX40_10560"/>
<name>A0A0S3UM91_PREIN</name>
<dbReference type="Proteomes" id="UP000217431">
    <property type="component" value="Chromosome II"/>
</dbReference>
<protein>
    <submittedName>
        <fullName evidence="1">Uncharacterized protein</fullName>
    </submittedName>
</protein>
<evidence type="ECO:0000313" key="1">
    <source>
        <dbReference type="EMBL" id="BAU18579.1"/>
    </source>
</evidence>
<dbReference type="RefSeq" id="WP_061868691.1">
    <property type="nucleotide sequence ID" value="NZ_AP014598.1"/>
</dbReference>
<evidence type="ECO:0000313" key="2">
    <source>
        <dbReference type="Proteomes" id="UP000217431"/>
    </source>
</evidence>
<dbReference type="EMBL" id="AP014598">
    <property type="protein sequence ID" value="BAU18579.1"/>
    <property type="molecule type" value="Genomic_DNA"/>
</dbReference>
<sequence>MKTILLSVLMLGAALTADAQATVKANFAKNDTTFYKDVIKMDMALPMGQGNKKIAITKNTRYVVLDKTANGYKIECNITDIIVDGDQEVAEQAQVMGNKYLKGVKMLLQTNTDGKVEKILNLDEVASTGSKTAIADIEEQYKKNPMIEQVLPKAKFLMAISEQFEEKALIDNLNENSFLYYYGKDLRTNSKEDRTKQGMKLTSTYTVGNNGGNTVITTNLKDNMTESDVKKMMIDQMKKMGMGEEVTSQIDANWGQMKAMGMTNLSVNGTDNLTFLPNGWLQSLSGKSATKVMGMEMKLDTQSEITYKNWK</sequence>
<proteinExistence type="predicted"/>
<organism evidence="1 2">
    <name type="scientific">Prevotella intermedia</name>
    <dbReference type="NCBI Taxonomy" id="28131"/>
    <lineage>
        <taxon>Bacteria</taxon>
        <taxon>Pseudomonadati</taxon>
        <taxon>Bacteroidota</taxon>
        <taxon>Bacteroidia</taxon>
        <taxon>Bacteroidales</taxon>
        <taxon>Prevotellaceae</taxon>
        <taxon>Prevotella</taxon>
    </lineage>
</organism>